<proteinExistence type="predicted"/>
<reference evidence="2" key="2">
    <citation type="journal article" date="2014" name="ISME J.">
        <title>Microbial stratification in low pH oxic and suboxic macroscopic growths along an acid mine drainage.</title>
        <authorList>
            <person name="Mendez-Garcia C."/>
            <person name="Mesa V."/>
            <person name="Sprenger R.R."/>
            <person name="Richter M."/>
            <person name="Diez M.S."/>
            <person name="Solano J."/>
            <person name="Bargiela R."/>
            <person name="Golyshina O.V."/>
            <person name="Manteca A."/>
            <person name="Ramos J.L."/>
            <person name="Gallego J.R."/>
            <person name="Llorente I."/>
            <person name="Martins Dos Santos V.A."/>
            <person name="Jensen O.N."/>
            <person name="Pelaez A.I."/>
            <person name="Sanchez J."/>
            <person name="Ferrer M."/>
        </authorList>
    </citation>
    <scope>NUCLEOTIDE SEQUENCE</scope>
</reference>
<feature type="region of interest" description="Disordered" evidence="1">
    <location>
        <begin position="197"/>
        <end position="220"/>
    </location>
</feature>
<dbReference type="EMBL" id="AUZY01000983">
    <property type="protein sequence ID" value="EQD76773.1"/>
    <property type="molecule type" value="Genomic_DNA"/>
</dbReference>
<feature type="non-terminal residue" evidence="2">
    <location>
        <position position="220"/>
    </location>
</feature>
<comment type="caution">
    <text evidence="2">The sequence shown here is derived from an EMBL/GenBank/DDBJ whole genome shotgun (WGS) entry which is preliminary data.</text>
</comment>
<accession>T1C7B5</accession>
<protein>
    <submittedName>
        <fullName evidence="2">Uncharacterized protein</fullName>
    </submittedName>
</protein>
<sequence>MEPDNLLAFLSLLGLLRAIEKGVPKWRPRALWQSVPLRAELHLAEAVGRADLIAATDAGIRNVAEAYDVLDGTPSGPMKRCSKSCEAIPDGEFFELRNFRTISERSRYDRARGQLLASLGSDGAAKRDGLEVFTSPLRTMFGQGHQHFPSRLQAIATQGGHQDERKLEQALFEPWTYSDSSDSFRWDPNEDRRYAYQGGNPSERRNHVGTVSGANRLASI</sequence>
<reference evidence="2" key="1">
    <citation type="submission" date="2013-08" db="EMBL/GenBank/DDBJ databases">
        <authorList>
            <person name="Mendez C."/>
            <person name="Richter M."/>
            <person name="Ferrer M."/>
            <person name="Sanchez J."/>
        </authorList>
    </citation>
    <scope>NUCLEOTIDE SEQUENCE</scope>
</reference>
<organism evidence="2">
    <name type="scientific">mine drainage metagenome</name>
    <dbReference type="NCBI Taxonomy" id="410659"/>
    <lineage>
        <taxon>unclassified sequences</taxon>
        <taxon>metagenomes</taxon>
        <taxon>ecological metagenomes</taxon>
    </lineage>
</organism>
<gene>
    <name evidence="2" type="ORF">B1B_01456</name>
</gene>
<evidence type="ECO:0000313" key="2">
    <source>
        <dbReference type="EMBL" id="EQD76773.1"/>
    </source>
</evidence>
<name>T1C7B5_9ZZZZ</name>
<dbReference type="AlphaFoldDB" id="T1C7B5"/>
<evidence type="ECO:0000256" key="1">
    <source>
        <dbReference type="SAM" id="MobiDB-lite"/>
    </source>
</evidence>